<dbReference type="Proteomes" id="UP000095563">
    <property type="component" value="Unassembled WGS sequence"/>
</dbReference>
<dbReference type="PANTHER" id="PTHR13369:SF3">
    <property type="entry name" value="METHYLTRANSFERASE DOMAIN-CONTAINING PROTEIN"/>
    <property type="match status" value="1"/>
</dbReference>
<evidence type="ECO:0000313" key="2">
    <source>
        <dbReference type="EMBL" id="CUP85035.1"/>
    </source>
</evidence>
<dbReference type="GO" id="GO:0032259">
    <property type="term" value="P:methylation"/>
    <property type="evidence" value="ECO:0007669"/>
    <property type="project" value="UniProtKB-KW"/>
</dbReference>
<dbReference type="GO" id="GO:0005737">
    <property type="term" value="C:cytoplasm"/>
    <property type="evidence" value="ECO:0007669"/>
    <property type="project" value="TreeGrafter"/>
</dbReference>
<dbReference type="SUPFAM" id="SSF53335">
    <property type="entry name" value="S-adenosyl-L-methionine-dependent methyltransferases"/>
    <property type="match status" value="1"/>
</dbReference>
<dbReference type="InterPro" id="IPR025714">
    <property type="entry name" value="Methyltranfer_dom"/>
</dbReference>
<dbReference type="RefSeq" id="WP_055207005.1">
    <property type="nucleotide sequence ID" value="NZ_CZBO01000001.1"/>
</dbReference>
<protein>
    <submittedName>
        <fullName evidence="2">SAM dependent methyltransferase</fullName>
        <ecNumber evidence="2">2.1.1.-</ecNumber>
    </submittedName>
</protein>
<name>A0A174RPE6_9CLOT</name>
<keyword evidence="2" id="KW-0489">Methyltransferase</keyword>
<dbReference type="InterPro" id="IPR029063">
    <property type="entry name" value="SAM-dependent_MTases_sf"/>
</dbReference>
<accession>A0A174RPE6</accession>
<dbReference type="PANTHER" id="PTHR13369">
    <property type="match status" value="1"/>
</dbReference>
<dbReference type="EMBL" id="CZBO01000001">
    <property type="protein sequence ID" value="CUP85035.1"/>
    <property type="molecule type" value="Genomic_DNA"/>
</dbReference>
<dbReference type="CDD" id="cd02440">
    <property type="entry name" value="AdoMet_MTases"/>
    <property type="match status" value="1"/>
</dbReference>
<reference evidence="2 3" key="1">
    <citation type="submission" date="2015-09" db="EMBL/GenBank/DDBJ databases">
        <authorList>
            <consortium name="Pathogen Informatics"/>
        </authorList>
    </citation>
    <scope>NUCLEOTIDE SEQUENCE [LARGE SCALE GENOMIC DNA]</scope>
    <source>
        <strain evidence="2 3">2789STDY5834956</strain>
    </source>
</reference>
<evidence type="ECO:0000313" key="3">
    <source>
        <dbReference type="Proteomes" id="UP000095563"/>
    </source>
</evidence>
<dbReference type="Gene3D" id="3.40.50.150">
    <property type="entry name" value="Vaccinia Virus protein VP39"/>
    <property type="match status" value="1"/>
</dbReference>
<keyword evidence="2" id="KW-0808">Transferase</keyword>
<gene>
    <name evidence="2" type="ORF">ERS852568_01024</name>
</gene>
<feature type="domain" description="Methyltransferase" evidence="1">
    <location>
        <begin position="153"/>
        <end position="288"/>
    </location>
</feature>
<dbReference type="EC" id="2.1.1.-" evidence="2"/>
<dbReference type="GO" id="GO:0008168">
    <property type="term" value="F:methyltransferase activity"/>
    <property type="evidence" value="ECO:0007669"/>
    <property type="project" value="UniProtKB-KW"/>
</dbReference>
<dbReference type="Pfam" id="PF13679">
    <property type="entry name" value="Methyltransf_32"/>
    <property type="match status" value="1"/>
</dbReference>
<dbReference type="AlphaFoldDB" id="A0A174RPE6"/>
<sequence length="387" mass="45187">MEDLKSAISEITKEEIIKVVISNKINKDVKYKKIVFALKEKANKEYYQIEKYTDKQVFHENIEKGALEEKVLECLENNYKQLTAWSDEATLDLKISKKGKILLNKKKSDNKKLVKKEHNKEKNYILKEGMIIEPLIDLGVFTKEGKVVNSKYDKYKQINRFVEIIDDEIKKNDYKDLTILDFGCGKSYLTFVLYYYFVKIKKINVKMIGLDLKEDVIKKCNDIAKRYNYENLHFELGDINGFKYNNKVDMVITLHACDTATDYALYNAVKWNTKMIFSVPCCQHEFNHQMKTDDFSILTKYGIVKERIAALMTDSVRANLLEAVGYKTQLLEFIDIAHSPKNILIRASKSKISKDKKEKVLNEVSSLMNEFNFSPTLYNLLKEDKLI</sequence>
<organism evidence="2 3">
    <name type="scientific">Clostridium baratii</name>
    <dbReference type="NCBI Taxonomy" id="1561"/>
    <lineage>
        <taxon>Bacteria</taxon>
        <taxon>Bacillati</taxon>
        <taxon>Bacillota</taxon>
        <taxon>Clostridia</taxon>
        <taxon>Eubacteriales</taxon>
        <taxon>Clostridiaceae</taxon>
        <taxon>Clostridium</taxon>
    </lineage>
</organism>
<proteinExistence type="predicted"/>
<evidence type="ECO:0000259" key="1">
    <source>
        <dbReference type="Pfam" id="PF13679"/>
    </source>
</evidence>